<dbReference type="Pfam" id="PF00856">
    <property type="entry name" value="SET"/>
    <property type="match status" value="1"/>
</dbReference>
<dbReference type="InterPro" id="IPR001214">
    <property type="entry name" value="SET_dom"/>
</dbReference>
<feature type="domain" description="SET" evidence="1">
    <location>
        <begin position="496"/>
        <end position="627"/>
    </location>
</feature>
<dbReference type="Gene3D" id="2.170.270.10">
    <property type="entry name" value="SET domain"/>
    <property type="match status" value="1"/>
</dbReference>
<feature type="non-terminal residue" evidence="2">
    <location>
        <position position="1"/>
    </location>
</feature>
<dbReference type="SUPFAM" id="SSF82199">
    <property type="entry name" value="SET domain"/>
    <property type="match status" value="1"/>
</dbReference>
<keyword evidence="2" id="KW-0489">Methyltransferase</keyword>
<comment type="caution">
    <text evidence="2">The sequence shown here is derived from an EMBL/GenBank/DDBJ whole genome shotgun (WGS) entry which is preliminary data.</text>
</comment>
<protein>
    <submittedName>
        <fullName evidence="2">KMT5A methyltransferase</fullName>
    </submittedName>
</protein>
<feature type="non-terminal residue" evidence="2">
    <location>
        <position position="645"/>
    </location>
</feature>
<dbReference type="PANTHER" id="PTHR47306">
    <property type="entry name" value="SI:CH211-178J18.4-RELATED"/>
    <property type="match status" value="1"/>
</dbReference>
<evidence type="ECO:0000313" key="2">
    <source>
        <dbReference type="EMBL" id="MBN3318784.1"/>
    </source>
</evidence>
<dbReference type="AlphaFoldDB" id="A0A8J7TCT6"/>
<evidence type="ECO:0000259" key="1">
    <source>
        <dbReference type="PROSITE" id="PS50280"/>
    </source>
</evidence>
<name>A0A8J7TCT6_ATRSP</name>
<dbReference type="SMART" id="SM00317">
    <property type="entry name" value="SET"/>
    <property type="match status" value="1"/>
</dbReference>
<gene>
    <name evidence="2" type="primary">Kmt5a_0</name>
    <name evidence="2" type="ORF">GTO95_0015638</name>
</gene>
<dbReference type="PANTHER" id="PTHR47306:SF2">
    <property type="entry name" value="CORE-BINDING (CB) DOMAIN-CONTAINING PROTEIN"/>
    <property type="match status" value="1"/>
</dbReference>
<reference evidence="2" key="1">
    <citation type="journal article" date="2021" name="Cell">
        <title>Tracing the genetic footprints of vertebrate landing in non-teleost ray-finned fishes.</title>
        <authorList>
            <person name="Bi X."/>
            <person name="Wang K."/>
            <person name="Yang L."/>
            <person name="Pan H."/>
            <person name="Jiang H."/>
            <person name="Wei Q."/>
            <person name="Fang M."/>
            <person name="Yu H."/>
            <person name="Zhu C."/>
            <person name="Cai Y."/>
            <person name="He Y."/>
            <person name="Gan X."/>
            <person name="Zeng H."/>
            <person name="Yu D."/>
            <person name="Zhu Y."/>
            <person name="Jiang H."/>
            <person name="Qiu Q."/>
            <person name="Yang H."/>
            <person name="Zhang Y.E."/>
            <person name="Wang W."/>
            <person name="Zhu M."/>
            <person name="He S."/>
            <person name="Zhang G."/>
        </authorList>
    </citation>
    <scope>NUCLEOTIDE SEQUENCE</scope>
    <source>
        <strain evidence="2">Allg_001</strain>
    </source>
</reference>
<keyword evidence="2" id="KW-0808">Transferase</keyword>
<dbReference type="PROSITE" id="PS50280">
    <property type="entry name" value="SET"/>
    <property type="match status" value="1"/>
</dbReference>
<dbReference type="GO" id="GO:0008168">
    <property type="term" value="F:methyltransferase activity"/>
    <property type="evidence" value="ECO:0007669"/>
    <property type="project" value="UniProtKB-KW"/>
</dbReference>
<evidence type="ECO:0000313" key="3">
    <source>
        <dbReference type="Proteomes" id="UP000736164"/>
    </source>
</evidence>
<dbReference type="EMBL" id="JAAWVO010041570">
    <property type="protein sequence ID" value="MBN3318784.1"/>
    <property type="molecule type" value="Genomic_DNA"/>
</dbReference>
<organism evidence="2 3">
    <name type="scientific">Atractosteus spatula</name>
    <name type="common">Alligator gar</name>
    <name type="synonym">Lepisosteus spatula</name>
    <dbReference type="NCBI Taxonomy" id="7917"/>
    <lineage>
        <taxon>Eukaryota</taxon>
        <taxon>Metazoa</taxon>
        <taxon>Chordata</taxon>
        <taxon>Craniata</taxon>
        <taxon>Vertebrata</taxon>
        <taxon>Euteleostomi</taxon>
        <taxon>Actinopterygii</taxon>
        <taxon>Neopterygii</taxon>
        <taxon>Holostei</taxon>
        <taxon>Semionotiformes</taxon>
        <taxon>Lepisosteidae</taxon>
        <taxon>Atractosteus</taxon>
    </lineage>
</organism>
<dbReference type="GO" id="GO:0032259">
    <property type="term" value="P:methylation"/>
    <property type="evidence" value="ECO:0007669"/>
    <property type="project" value="UniProtKB-KW"/>
</dbReference>
<keyword evidence="3" id="KW-1185">Reference proteome</keyword>
<dbReference type="InterPro" id="IPR046341">
    <property type="entry name" value="SET_dom_sf"/>
</dbReference>
<sequence length="645" mass="74342">YQQALRMRVAQAGLYRKHSLDAPLLIGFKQYLTKDLGVANYSQEVENVSRFLFFMDQTAPSLNFVKDIRKTRDFFNQMKTVGLSHQTIANYIKNINRFLRYILNATNVRVMDPTLANFIINFQSILKDVQRKNSKDVTQEITRKRYRQLQKPEPNTTECWKVLRVAKKDVLHVLGKTYNSEEITGTEQLLVMYYLQAVLQLKHLQRPGVVKNMTSVVSPSGQKMVIIGVKEHKTASQQLASFALNEEEEHMFHVYFTQLRSNAKDSSCGQEEEKFFISSAGDPIYNPSNDLRRLHQKYCLPFITSQVARRAFETAAINVTDAQKSIVADYLAHSNSTAEKHYRMLTHANICSAIEVIEGFAEGSQSRSRSTMAAAGFTSTKLDDSTAFQQLIQVFPVTLDGQLPKKKKRVSLTGSHDRHCYDRWRTEQRKMRQQNITDHYARHLPTERQVTCYIQKMGWSANTSTASDVLEKWKPNLELPPNDNEIKKLVKRQSWKGLHIVVDPVKGKKVVTSRRFQKGEVVCDFHGEVITKTAAEALMEQMPEGGMRYLFFFDGPVQKMCIDARGEHCTCHPDKETIGRQIHFSKKKDNIRPVLETFIINEQPILTILFLAKRDIAEREELLFDFSVSRKSFQGEEQPLEWLDH</sequence>
<proteinExistence type="predicted"/>
<accession>A0A8J7TCT6</accession>
<dbReference type="Proteomes" id="UP000736164">
    <property type="component" value="Unassembled WGS sequence"/>
</dbReference>